<keyword evidence="5" id="KW-1185">Reference proteome</keyword>
<dbReference type="PANTHER" id="PTHR30204:SF97">
    <property type="entry name" value="MERR FAMILY REGULATORY PROTEIN"/>
    <property type="match status" value="1"/>
</dbReference>
<protein>
    <recommendedName>
        <fullName evidence="3">HTH merR-type domain-containing protein</fullName>
    </recommendedName>
</protein>
<evidence type="ECO:0000313" key="4">
    <source>
        <dbReference type="EMBL" id="KEQ21619.1"/>
    </source>
</evidence>
<dbReference type="AlphaFoldDB" id="A0A081NT46"/>
<dbReference type="GO" id="GO:0003700">
    <property type="term" value="F:DNA-binding transcription factor activity"/>
    <property type="evidence" value="ECO:0007669"/>
    <property type="project" value="InterPro"/>
</dbReference>
<sequence>MYRIGQLAKEAGISIRTLRYYDELGVLKPSFVSDAGYRYYSHEDVMKLHHIATLKQLGFTLPQIRRVLEEEASRSHTERWTHAIRLQMETIRKEKNRLDLLERMLQTTLRTIELRNDVPTEELLLFIHALQSGQTEKATESVQRANRLKRFTPDELPIIESLPRLEENDPRADEWIGLLRDIHGHLGEPPDSPASRRLAGRLLEIEGQWFGDREDVLEKYWEWIRPEAGEREKVLGLDRETMAYIERLTDEYLRTDKRAKRKKR</sequence>
<dbReference type="InterPro" id="IPR047057">
    <property type="entry name" value="MerR_fam"/>
</dbReference>
<dbReference type="PRINTS" id="PR00040">
    <property type="entry name" value="HTHMERR"/>
</dbReference>
<dbReference type="Proteomes" id="UP000028123">
    <property type="component" value="Unassembled WGS sequence"/>
</dbReference>
<dbReference type="PANTHER" id="PTHR30204">
    <property type="entry name" value="REDOX-CYCLING DRUG-SENSING TRANSCRIPTIONAL ACTIVATOR SOXR"/>
    <property type="match status" value="1"/>
</dbReference>
<keyword evidence="1" id="KW-0238">DNA-binding</keyword>
<dbReference type="PROSITE" id="PS00552">
    <property type="entry name" value="HTH_MERR_1"/>
    <property type="match status" value="1"/>
</dbReference>
<evidence type="ECO:0000256" key="2">
    <source>
        <dbReference type="SAM" id="Coils"/>
    </source>
</evidence>
<dbReference type="PROSITE" id="PS50937">
    <property type="entry name" value="HTH_MERR_2"/>
    <property type="match status" value="1"/>
</dbReference>
<dbReference type="RefSeq" id="WP_036693934.1">
    <property type="nucleotide sequence ID" value="NZ_FYEP01000049.1"/>
</dbReference>
<keyword evidence="2" id="KW-0175">Coiled coil</keyword>
<dbReference type="Pfam" id="PF13411">
    <property type="entry name" value="MerR_1"/>
    <property type="match status" value="1"/>
</dbReference>
<dbReference type="Gene3D" id="1.10.1660.10">
    <property type="match status" value="1"/>
</dbReference>
<accession>A0A081NT46</accession>
<comment type="caution">
    <text evidence="4">The sequence shown here is derived from an EMBL/GenBank/DDBJ whole genome shotgun (WGS) entry which is preliminary data.</text>
</comment>
<dbReference type="InterPro" id="IPR000551">
    <property type="entry name" value="MerR-type_HTH_dom"/>
</dbReference>
<dbReference type="CDD" id="cd01106">
    <property type="entry name" value="HTH_TipAL-Mta"/>
    <property type="match status" value="1"/>
</dbReference>
<dbReference type="SMART" id="SM00422">
    <property type="entry name" value="HTH_MERR"/>
    <property type="match status" value="1"/>
</dbReference>
<evidence type="ECO:0000259" key="3">
    <source>
        <dbReference type="PROSITE" id="PS50937"/>
    </source>
</evidence>
<feature type="coiled-coil region" evidence="2">
    <location>
        <begin position="84"/>
        <end position="111"/>
    </location>
</feature>
<name>A0A081NT46_9BACL</name>
<dbReference type="GO" id="GO:0003677">
    <property type="term" value="F:DNA binding"/>
    <property type="evidence" value="ECO:0007669"/>
    <property type="project" value="UniProtKB-KW"/>
</dbReference>
<evidence type="ECO:0000256" key="1">
    <source>
        <dbReference type="ARBA" id="ARBA00023125"/>
    </source>
</evidence>
<dbReference type="SUPFAM" id="SSF46955">
    <property type="entry name" value="Putative DNA-binding domain"/>
    <property type="match status" value="1"/>
</dbReference>
<reference evidence="4 5" key="1">
    <citation type="submission" date="2014-06" db="EMBL/GenBank/DDBJ databases">
        <title>Draft genome sequence of Paenibacillus sp. MSt1.</title>
        <authorList>
            <person name="Aw Y.K."/>
            <person name="Ong K.S."/>
            <person name="Gan H.M."/>
            <person name="Lee S.M."/>
        </authorList>
    </citation>
    <scope>NUCLEOTIDE SEQUENCE [LARGE SCALE GENOMIC DNA]</scope>
    <source>
        <strain evidence="4 5">MSt1</strain>
    </source>
</reference>
<proteinExistence type="predicted"/>
<dbReference type="InterPro" id="IPR009061">
    <property type="entry name" value="DNA-bd_dom_put_sf"/>
</dbReference>
<dbReference type="eggNOG" id="COG0789">
    <property type="taxonomic scope" value="Bacteria"/>
</dbReference>
<gene>
    <name evidence="4" type="ORF">ET33_35190</name>
</gene>
<dbReference type="EMBL" id="JNVM01000071">
    <property type="protein sequence ID" value="KEQ21619.1"/>
    <property type="molecule type" value="Genomic_DNA"/>
</dbReference>
<feature type="domain" description="HTH merR-type" evidence="3">
    <location>
        <begin position="1"/>
        <end position="70"/>
    </location>
</feature>
<organism evidence="4 5">
    <name type="scientific">Paenibacillus tyrfis</name>
    <dbReference type="NCBI Taxonomy" id="1501230"/>
    <lineage>
        <taxon>Bacteria</taxon>
        <taxon>Bacillati</taxon>
        <taxon>Bacillota</taxon>
        <taxon>Bacilli</taxon>
        <taxon>Bacillales</taxon>
        <taxon>Paenibacillaceae</taxon>
        <taxon>Paenibacillus</taxon>
    </lineage>
</organism>
<evidence type="ECO:0000313" key="5">
    <source>
        <dbReference type="Proteomes" id="UP000028123"/>
    </source>
</evidence>